<evidence type="ECO:0008006" key="5">
    <source>
        <dbReference type="Google" id="ProtNLM"/>
    </source>
</evidence>
<dbReference type="PANTHER" id="PTHR42792:SF2">
    <property type="entry name" value="FLAGELLIN"/>
    <property type="match status" value="1"/>
</dbReference>
<dbReference type="GO" id="GO:0005198">
    <property type="term" value="F:structural molecule activity"/>
    <property type="evidence" value="ECO:0007669"/>
    <property type="project" value="InterPro"/>
</dbReference>
<dbReference type="AlphaFoldDB" id="A0A382L470"/>
<dbReference type="Gene3D" id="6.10.10.10">
    <property type="entry name" value="Flagellar export chaperone, C-terminal domain"/>
    <property type="match status" value="1"/>
</dbReference>
<reference evidence="4" key="1">
    <citation type="submission" date="2018-05" db="EMBL/GenBank/DDBJ databases">
        <authorList>
            <person name="Lanie J.A."/>
            <person name="Ng W.-L."/>
            <person name="Kazmierczak K.M."/>
            <person name="Andrzejewski T.M."/>
            <person name="Davidsen T.M."/>
            <person name="Wayne K.J."/>
            <person name="Tettelin H."/>
            <person name="Glass J.I."/>
            <person name="Rusch D."/>
            <person name="Podicherti R."/>
            <person name="Tsui H.-C.T."/>
            <person name="Winkler M.E."/>
        </authorList>
    </citation>
    <scope>NUCLEOTIDE SEQUENCE</scope>
</reference>
<protein>
    <recommendedName>
        <fullName evidence="5">Flagellin</fullName>
    </recommendedName>
</protein>
<proteinExistence type="predicted"/>
<feature type="domain" description="Flagellin N-terminal" evidence="2">
    <location>
        <begin position="3"/>
        <end position="96"/>
    </location>
</feature>
<dbReference type="GO" id="GO:0009288">
    <property type="term" value="C:bacterial-type flagellum"/>
    <property type="evidence" value="ECO:0007669"/>
    <property type="project" value="InterPro"/>
</dbReference>
<organism evidence="4">
    <name type="scientific">marine metagenome</name>
    <dbReference type="NCBI Taxonomy" id="408172"/>
    <lineage>
        <taxon>unclassified sequences</taxon>
        <taxon>metagenomes</taxon>
        <taxon>ecological metagenomes</taxon>
    </lineage>
</organism>
<keyword evidence="1" id="KW-0975">Bacterial flagellum</keyword>
<evidence type="ECO:0000256" key="1">
    <source>
        <dbReference type="ARBA" id="ARBA00023143"/>
    </source>
</evidence>
<dbReference type="PRINTS" id="PR00207">
    <property type="entry name" value="FLAGELLIN"/>
</dbReference>
<gene>
    <name evidence="4" type="ORF">METZ01_LOCUS283459</name>
</gene>
<feature type="non-terminal residue" evidence="4">
    <location>
        <position position="1"/>
    </location>
</feature>
<dbReference type="SUPFAM" id="SSF64518">
    <property type="entry name" value="Phase 1 flagellin"/>
    <property type="match status" value="1"/>
</dbReference>
<evidence type="ECO:0000259" key="3">
    <source>
        <dbReference type="Pfam" id="PF00700"/>
    </source>
</evidence>
<feature type="domain" description="Flagellin C-terminal" evidence="3">
    <location>
        <begin position="155"/>
        <end position="237"/>
    </location>
</feature>
<dbReference type="InterPro" id="IPR046358">
    <property type="entry name" value="Flagellin_C"/>
</dbReference>
<dbReference type="InterPro" id="IPR001492">
    <property type="entry name" value="Flagellin"/>
</dbReference>
<dbReference type="Gene3D" id="1.20.1330.10">
    <property type="entry name" value="f41 fragment of flagellin, N-terminal domain"/>
    <property type="match status" value="1"/>
</dbReference>
<evidence type="ECO:0000313" key="4">
    <source>
        <dbReference type="EMBL" id="SVC30605.1"/>
    </source>
</evidence>
<dbReference type="InterPro" id="IPR001029">
    <property type="entry name" value="Flagellin_N"/>
</dbReference>
<accession>A0A382L470</accession>
<dbReference type="InterPro" id="IPR042187">
    <property type="entry name" value="Flagellin_C_sub2"/>
</dbReference>
<dbReference type="EMBL" id="UINC01084193">
    <property type="protein sequence ID" value="SVC30605.1"/>
    <property type="molecule type" value="Genomic_DNA"/>
</dbReference>
<evidence type="ECO:0000259" key="2">
    <source>
        <dbReference type="Pfam" id="PF00669"/>
    </source>
</evidence>
<dbReference type="Pfam" id="PF00700">
    <property type="entry name" value="Flagellin_C"/>
    <property type="match status" value="1"/>
</dbReference>
<dbReference type="Pfam" id="PF00669">
    <property type="entry name" value="Flagellin_N"/>
    <property type="match status" value="1"/>
</dbReference>
<name>A0A382L470_9ZZZZ</name>
<dbReference type="PANTHER" id="PTHR42792">
    <property type="entry name" value="FLAGELLIN"/>
    <property type="match status" value="1"/>
</dbReference>
<sequence length="240" mass="25420">GELALSESIRSDVRALQQGSRNLNDGLGLIRTAEAALNDISGTFIRLRELASQAANGTVGATEKQTINLEYQNLLAELDRISNSTEFRDTTLLDGSLAKSASVHLVLQLGSDSSSKNQIDLNNELDLTQVSRAAFNLTDSNVTSQGSAFLALNDLTSAIDALISIRSRAGSTQIRLTSALNNLNTQIENLSGAVSTIRDANIAEELALLTKNQILVQAGAAMLGQANLIPQAVLTLFEGV</sequence>